<organism evidence="7 8">
    <name type="scientific">Altericroceibacterium endophyticum</name>
    <dbReference type="NCBI Taxonomy" id="1808508"/>
    <lineage>
        <taxon>Bacteria</taxon>
        <taxon>Pseudomonadati</taxon>
        <taxon>Pseudomonadota</taxon>
        <taxon>Alphaproteobacteria</taxon>
        <taxon>Sphingomonadales</taxon>
        <taxon>Erythrobacteraceae</taxon>
        <taxon>Altericroceibacterium</taxon>
    </lineage>
</organism>
<sequence>MTADLDNAERRPAFARFLTLRVGGMLFRNTVVSTAAFLLGLSALWALVTYGGMNEVLATGISFLVAQTLHYALGRTWIFRGTDRSVGTGYVIFLLNAGVGLFATVTLFALLVNYTPMHYLVARVVVSVFAGLAMFALNASFNFRRV</sequence>
<comment type="caution">
    <text evidence="7">The sequence shown here is derived from an EMBL/GenBank/DDBJ whole genome shotgun (WGS) entry which is preliminary data.</text>
</comment>
<dbReference type="Pfam" id="PF04138">
    <property type="entry name" value="GtrA_DPMS_TM"/>
    <property type="match status" value="1"/>
</dbReference>
<keyword evidence="3 5" id="KW-1133">Transmembrane helix</keyword>
<feature type="transmembrane region" description="Helical" evidence="5">
    <location>
        <begin position="90"/>
        <end position="114"/>
    </location>
</feature>
<feature type="domain" description="GtrA/DPMS transmembrane" evidence="6">
    <location>
        <begin position="31"/>
        <end position="142"/>
    </location>
</feature>
<reference evidence="7 8" key="1">
    <citation type="submission" date="2019-12" db="EMBL/GenBank/DDBJ databases">
        <title>Genomic-based taxomic classification of the family Erythrobacteraceae.</title>
        <authorList>
            <person name="Xu L."/>
        </authorList>
    </citation>
    <scope>NUCLEOTIDE SEQUENCE [LARGE SCALE GENOMIC DNA]</scope>
    <source>
        <strain evidence="7 8">LMG 29518</strain>
    </source>
</reference>
<evidence type="ECO:0000256" key="4">
    <source>
        <dbReference type="ARBA" id="ARBA00023136"/>
    </source>
</evidence>
<accession>A0A6I4SZQ6</accession>
<feature type="transmembrane region" description="Helical" evidence="5">
    <location>
        <begin position="120"/>
        <end position="141"/>
    </location>
</feature>
<keyword evidence="4 5" id="KW-0472">Membrane</keyword>
<dbReference type="InterPro" id="IPR007267">
    <property type="entry name" value="GtrA_DPMS_TM"/>
</dbReference>
<keyword evidence="2 5" id="KW-0812">Transmembrane</keyword>
<proteinExistence type="predicted"/>
<evidence type="ECO:0000256" key="1">
    <source>
        <dbReference type="ARBA" id="ARBA00004141"/>
    </source>
</evidence>
<protein>
    <submittedName>
        <fullName evidence="7">GtrA family protein</fullName>
    </submittedName>
</protein>
<comment type="subcellular location">
    <subcellularLocation>
        <location evidence="1">Membrane</location>
        <topology evidence="1">Multi-pass membrane protein</topology>
    </subcellularLocation>
</comment>
<dbReference type="EMBL" id="WTYT01000001">
    <property type="protein sequence ID" value="MXO64187.1"/>
    <property type="molecule type" value="Genomic_DNA"/>
</dbReference>
<evidence type="ECO:0000313" key="8">
    <source>
        <dbReference type="Proteomes" id="UP000438476"/>
    </source>
</evidence>
<dbReference type="OrthoDB" id="7427070at2"/>
<dbReference type="GO" id="GO:0016020">
    <property type="term" value="C:membrane"/>
    <property type="evidence" value="ECO:0007669"/>
    <property type="project" value="UniProtKB-SubCell"/>
</dbReference>
<evidence type="ECO:0000256" key="5">
    <source>
        <dbReference type="SAM" id="Phobius"/>
    </source>
</evidence>
<keyword evidence="8" id="KW-1185">Reference proteome</keyword>
<dbReference type="AlphaFoldDB" id="A0A6I4SZQ6"/>
<evidence type="ECO:0000313" key="7">
    <source>
        <dbReference type="EMBL" id="MXO64187.1"/>
    </source>
</evidence>
<evidence type="ECO:0000259" key="6">
    <source>
        <dbReference type="Pfam" id="PF04138"/>
    </source>
</evidence>
<feature type="transmembrane region" description="Helical" evidence="5">
    <location>
        <begin position="26"/>
        <end position="50"/>
    </location>
</feature>
<name>A0A6I4SZQ6_9SPHN</name>
<dbReference type="Proteomes" id="UP000438476">
    <property type="component" value="Unassembled WGS sequence"/>
</dbReference>
<evidence type="ECO:0000256" key="3">
    <source>
        <dbReference type="ARBA" id="ARBA00022989"/>
    </source>
</evidence>
<gene>
    <name evidence="7" type="ORF">GRI91_00235</name>
</gene>
<dbReference type="RefSeq" id="WP_160734645.1">
    <property type="nucleotide sequence ID" value="NZ_WTYT01000001.1"/>
</dbReference>
<dbReference type="GO" id="GO:0000271">
    <property type="term" value="P:polysaccharide biosynthetic process"/>
    <property type="evidence" value="ECO:0007669"/>
    <property type="project" value="InterPro"/>
</dbReference>
<evidence type="ECO:0000256" key="2">
    <source>
        <dbReference type="ARBA" id="ARBA00022692"/>
    </source>
</evidence>
<feature type="transmembrane region" description="Helical" evidence="5">
    <location>
        <begin position="56"/>
        <end position="78"/>
    </location>
</feature>